<evidence type="ECO:0000313" key="1">
    <source>
        <dbReference type="EMBL" id="KAF1993865.1"/>
    </source>
</evidence>
<gene>
    <name evidence="1" type="ORF">P154DRAFT_582348</name>
</gene>
<evidence type="ECO:0000313" key="2">
    <source>
        <dbReference type="Proteomes" id="UP000799779"/>
    </source>
</evidence>
<sequence length="157" mass="17218">MAPAAAQIQYAACDIWAQPPPCCNMAAEQQLRFLLSFPRVECTLAHDPSSQDMSGSNGGDLLIMATHTASCQPRAGTRDFRDWPKLSKQAFNWSLDPCLSMSRISLLLCFSNPTVIATLHQSLEAYLPSKMLVQHLPVYVRSPLQGIEIDTRGGAPD</sequence>
<name>A0A6A5W3Z7_9PLEO</name>
<organism evidence="1 2">
    <name type="scientific">Amniculicola lignicola CBS 123094</name>
    <dbReference type="NCBI Taxonomy" id="1392246"/>
    <lineage>
        <taxon>Eukaryota</taxon>
        <taxon>Fungi</taxon>
        <taxon>Dikarya</taxon>
        <taxon>Ascomycota</taxon>
        <taxon>Pezizomycotina</taxon>
        <taxon>Dothideomycetes</taxon>
        <taxon>Pleosporomycetidae</taxon>
        <taxon>Pleosporales</taxon>
        <taxon>Amniculicolaceae</taxon>
        <taxon>Amniculicola</taxon>
    </lineage>
</organism>
<keyword evidence="2" id="KW-1185">Reference proteome</keyword>
<dbReference type="Proteomes" id="UP000799779">
    <property type="component" value="Unassembled WGS sequence"/>
</dbReference>
<protein>
    <submittedName>
        <fullName evidence="1">Uncharacterized protein</fullName>
    </submittedName>
</protein>
<accession>A0A6A5W3Z7</accession>
<dbReference type="EMBL" id="ML977681">
    <property type="protein sequence ID" value="KAF1993865.1"/>
    <property type="molecule type" value="Genomic_DNA"/>
</dbReference>
<proteinExistence type="predicted"/>
<dbReference type="AlphaFoldDB" id="A0A6A5W3Z7"/>
<reference evidence="1" key="1">
    <citation type="journal article" date="2020" name="Stud. Mycol.">
        <title>101 Dothideomycetes genomes: a test case for predicting lifestyles and emergence of pathogens.</title>
        <authorList>
            <person name="Haridas S."/>
            <person name="Albert R."/>
            <person name="Binder M."/>
            <person name="Bloem J."/>
            <person name="Labutti K."/>
            <person name="Salamov A."/>
            <person name="Andreopoulos B."/>
            <person name="Baker S."/>
            <person name="Barry K."/>
            <person name="Bills G."/>
            <person name="Bluhm B."/>
            <person name="Cannon C."/>
            <person name="Castanera R."/>
            <person name="Culley D."/>
            <person name="Daum C."/>
            <person name="Ezra D."/>
            <person name="Gonzalez J."/>
            <person name="Henrissat B."/>
            <person name="Kuo A."/>
            <person name="Liang C."/>
            <person name="Lipzen A."/>
            <person name="Lutzoni F."/>
            <person name="Magnuson J."/>
            <person name="Mondo S."/>
            <person name="Nolan M."/>
            <person name="Ohm R."/>
            <person name="Pangilinan J."/>
            <person name="Park H.-J."/>
            <person name="Ramirez L."/>
            <person name="Alfaro M."/>
            <person name="Sun H."/>
            <person name="Tritt A."/>
            <person name="Yoshinaga Y."/>
            <person name="Zwiers L.-H."/>
            <person name="Turgeon B."/>
            <person name="Goodwin S."/>
            <person name="Spatafora J."/>
            <person name="Crous P."/>
            <person name="Grigoriev I."/>
        </authorList>
    </citation>
    <scope>NUCLEOTIDE SEQUENCE</scope>
    <source>
        <strain evidence="1">CBS 123094</strain>
    </source>
</reference>